<dbReference type="HOGENOM" id="CLU_2413217_0_0_1"/>
<reference evidence="1 2" key="1">
    <citation type="journal article" date="2012" name="Science">
        <title>The Paleozoic origin of enzymatic lignin decomposition reconstructed from 31 fungal genomes.</title>
        <authorList>
            <person name="Floudas D."/>
            <person name="Binder M."/>
            <person name="Riley R."/>
            <person name="Barry K."/>
            <person name="Blanchette R.A."/>
            <person name="Henrissat B."/>
            <person name="Martinez A.T."/>
            <person name="Otillar R."/>
            <person name="Spatafora J.W."/>
            <person name="Yadav J.S."/>
            <person name="Aerts A."/>
            <person name="Benoit I."/>
            <person name="Boyd A."/>
            <person name="Carlson A."/>
            <person name="Copeland A."/>
            <person name="Coutinho P.M."/>
            <person name="de Vries R.P."/>
            <person name="Ferreira P."/>
            <person name="Findley K."/>
            <person name="Foster B."/>
            <person name="Gaskell J."/>
            <person name="Glotzer D."/>
            <person name="Gorecki P."/>
            <person name="Heitman J."/>
            <person name="Hesse C."/>
            <person name="Hori C."/>
            <person name="Igarashi K."/>
            <person name="Jurgens J.A."/>
            <person name="Kallen N."/>
            <person name="Kersten P."/>
            <person name="Kohler A."/>
            <person name="Kuees U."/>
            <person name="Kumar T.K.A."/>
            <person name="Kuo A."/>
            <person name="LaButti K."/>
            <person name="Larrondo L.F."/>
            <person name="Lindquist E."/>
            <person name="Ling A."/>
            <person name="Lombard V."/>
            <person name="Lucas S."/>
            <person name="Lundell T."/>
            <person name="Martin R."/>
            <person name="McLaughlin D.J."/>
            <person name="Morgenstern I."/>
            <person name="Morin E."/>
            <person name="Murat C."/>
            <person name="Nagy L.G."/>
            <person name="Nolan M."/>
            <person name="Ohm R.A."/>
            <person name="Patyshakuliyeva A."/>
            <person name="Rokas A."/>
            <person name="Ruiz-Duenas F.J."/>
            <person name="Sabat G."/>
            <person name="Salamov A."/>
            <person name="Samejima M."/>
            <person name="Schmutz J."/>
            <person name="Slot J.C."/>
            <person name="St John F."/>
            <person name="Stenlid J."/>
            <person name="Sun H."/>
            <person name="Sun S."/>
            <person name="Syed K."/>
            <person name="Tsang A."/>
            <person name="Wiebenga A."/>
            <person name="Young D."/>
            <person name="Pisabarro A."/>
            <person name="Eastwood D.C."/>
            <person name="Martin F."/>
            <person name="Cullen D."/>
            <person name="Grigoriev I.V."/>
            <person name="Hibbett D.S."/>
        </authorList>
    </citation>
    <scope>NUCLEOTIDE SEQUENCE [LARGE SCALE GENOMIC DNA]</scope>
    <source>
        <strain evidence="1 2">DJM-731 SS1</strain>
    </source>
</reference>
<organism evidence="1 2">
    <name type="scientific">Dacryopinax primogenitus (strain DJM 731)</name>
    <name type="common">Brown rot fungus</name>
    <dbReference type="NCBI Taxonomy" id="1858805"/>
    <lineage>
        <taxon>Eukaryota</taxon>
        <taxon>Fungi</taxon>
        <taxon>Dikarya</taxon>
        <taxon>Basidiomycota</taxon>
        <taxon>Agaricomycotina</taxon>
        <taxon>Dacrymycetes</taxon>
        <taxon>Dacrymycetales</taxon>
        <taxon>Dacrymycetaceae</taxon>
        <taxon>Dacryopinax</taxon>
    </lineage>
</organism>
<keyword evidence="2" id="KW-1185">Reference proteome</keyword>
<accession>M5G070</accession>
<dbReference type="EMBL" id="JH795862">
    <property type="protein sequence ID" value="EJU02149.1"/>
    <property type="molecule type" value="Genomic_DNA"/>
</dbReference>
<evidence type="ECO:0000313" key="2">
    <source>
        <dbReference type="Proteomes" id="UP000030653"/>
    </source>
</evidence>
<proteinExistence type="predicted"/>
<protein>
    <submittedName>
        <fullName evidence="1">Uncharacterized protein</fullName>
    </submittedName>
</protein>
<sequence>MSSMVSIAFPAGAVNDSTSRAASVHQQWEKRHLTPHRSLRCDVLELNFYFGLRRERRKLCAVLRSYTLVFLDDMNMLMTCNTRGRRWTFSGN</sequence>
<dbReference type="Proteomes" id="UP000030653">
    <property type="component" value="Unassembled WGS sequence"/>
</dbReference>
<dbReference type="RefSeq" id="XP_040629046.1">
    <property type="nucleotide sequence ID" value="XM_040772594.1"/>
</dbReference>
<evidence type="ECO:0000313" key="1">
    <source>
        <dbReference type="EMBL" id="EJU02149.1"/>
    </source>
</evidence>
<dbReference type="AlphaFoldDB" id="M5G070"/>
<name>M5G070_DACPD</name>
<gene>
    <name evidence="1" type="ORF">DACRYDRAFT_21904</name>
</gene>
<dbReference type="GeneID" id="63687656"/>